<accession>A0A0F9QNG1</accession>
<organism evidence="1">
    <name type="scientific">marine sediment metagenome</name>
    <dbReference type="NCBI Taxonomy" id="412755"/>
    <lineage>
        <taxon>unclassified sequences</taxon>
        <taxon>metagenomes</taxon>
        <taxon>ecological metagenomes</taxon>
    </lineage>
</organism>
<dbReference type="PANTHER" id="PTHR36455:SF1">
    <property type="entry name" value="BLR8292 PROTEIN"/>
    <property type="match status" value="1"/>
</dbReference>
<name>A0A0F9QNG1_9ZZZZ</name>
<evidence type="ECO:0008006" key="2">
    <source>
        <dbReference type="Google" id="ProtNLM"/>
    </source>
</evidence>
<reference evidence="1" key="1">
    <citation type="journal article" date="2015" name="Nature">
        <title>Complex archaea that bridge the gap between prokaryotes and eukaryotes.</title>
        <authorList>
            <person name="Spang A."/>
            <person name="Saw J.H."/>
            <person name="Jorgensen S.L."/>
            <person name="Zaremba-Niedzwiedzka K."/>
            <person name="Martijn J."/>
            <person name="Lind A.E."/>
            <person name="van Eijk R."/>
            <person name="Schleper C."/>
            <person name="Guy L."/>
            <person name="Ettema T.J."/>
        </authorList>
    </citation>
    <scope>NUCLEOTIDE SEQUENCE</scope>
</reference>
<evidence type="ECO:0000313" key="1">
    <source>
        <dbReference type="EMBL" id="KKN06833.1"/>
    </source>
</evidence>
<protein>
    <recommendedName>
        <fullName evidence="2">Transposase</fullName>
    </recommendedName>
</protein>
<comment type="caution">
    <text evidence="1">The sequence shown here is derived from an EMBL/GenBank/DDBJ whole genome shotgun (WGS) entry which is preliminary data.</text>
</comment>
<dbReference type="EMBL" id="LAZR01004639">
    <property type="protein sequence ID" value="KKN06833.1"/>
    <property type="molecule type" value="Genomic_DNA"/>
</dbReference>
<dbReference type="AlphaFoldDB" id="A0A0F9QNG1"/>
<gene>
    <name evidence="1" type="ORF">LCGC14_1073230</name>
</gene>
<sequence length="103" mass="11623">MLTLPPSVRIYVAAEAVDLRRGFDGLAAATRSLMGADPMNGHVFVFLNRRRNRIKLLVWDRTGYLLVYKRLERGTFQIPTEPEAGRRHVEVDAGELGLMLEGL</sequence>
<dbReference type="PANTHER" id="PTHR36455">
    <property type="match status" value="1"/>
</dbReference>
<dbReference type="InterPro" id="IPR008878">
    <property type="entry name" value="Transposase_IS66_Orf2"/>
</dbReference>
<dbReference type="NCBIfam" id="NF033819">
    <property type="entry name" value="IS66_TnpB"/>
    <property type="match status" value="1"/>
</dbReference>
<dbReference type="Pfam" id="PF05717">
    <property type="entry name" value="TnpB_IS66"/>
    <property type="match status" value="1"/>
</dbReference>
<proteinExistence type="predicted"/>